<organism evidence="16 17">
    <name type="scientific">Loxostege sticticalis</name>
    <name type="common">Beet webworm moth</name>
    <dbReference type="NCBI Taxonomy" id="481309"/>
    <lineage>
        <taxon>Eukaryota</taxon>
        <taxon>Metazoa</taxon>
        <taxon>Ecdysozoa</taxon>
        <taxon>Arthropoda</taxon>
        <taxon>Hexapoda</taxon>
        <taxon>Insecta</taxon>
        <taxon>Pterygota</taxon>
        <taxon>Neoptera</taxon>
        <taxon>Endopterygota</taxon>
        <taxon>Lepidoptera</taxon>
        <taxon>Glossata</taxon>
        <taxon>Ditrysia</taxon>
        <taxon>Pyraloidea</taxon>
        <taxon>Crambidae</taxon>
        <taxon>Pyraustinae</taxon>
        <taxon>Loxostege</taxon>
    </lineage>
</organism>
<comment type="caution">
    <text evidence="16">The sequence shown here is derived from an EMBL/GenBank/DDBJ whole genome shotgun (WGS) entry which is preliminary data.</text>
</comment>
<comment type="similarity">
    <text evidence="3">Belongs to the TRAP-delta family.</text>
</comment>
<sequence>MVTKYLFCVLALTTFGGAFASSCQNPQVEAASFTTLDATVVTHIAYITEFTLKCDNPLPENYALYAEVDGKSLTAARIGENKYQVSWTEEPAKARSGTHEIRILDEEGWASLRRARRADPAATVAPLLAIQLQHPGSYSGPWVDSEVLATALSVLVAYVALSNKSKILA</sequence>
<protein>
    <recommendedName>
        <fullName evidence="5">Translocon-associated protein subunit delta</fullName>
    </recommendedName>
    <alternativeName>
        <fullName evidence="14">Signal sequence receptor subunit delta</fullName>
    </alternativeName>
</protein>
<evidence type="ECO:0000256" key="10">
    <source>
        <dbReference type="ARBA" id="ARBA00022843"/>
    </source>
</evidence>
<feature type="chain" id="PRO_5044893860" description="Translocon-associated protein subunit delta" evidence="15">
    <location>
        <begin position="21"/>
        <end position="169"/>
    </location>
</feature>
<evidence type="ECO:0000256" key="15">
    <source>
        <dbReference type="SAM" id="SignalP"/>
    </source>
</evidence>
<keyword evidence="11" id="KW-1133">Transmembrane helix</keyword>
<comment type="function">
    <text evidence="1">TRAP proteins are part of a complex whose function is to bind calcium to the ER membrane and thereby regulate the retention of ER resident proteins.</text>
</comment>
<comment type="subcellular location">
    <subcellularLocation>
        <location evidence="2">Endoplasmic reticulum membrane</location>
        <topology evidence="2">Single-pass type I membrane protein</topology>
    </subcellularLocation>
</comment>
<comment type="subunit">
    <text evidence="4">Heterotetramer of TRAP-alpha, TRAP-beta, TRAP-delta and TRAP-gamma.</text>
</comment>
<keyword evidence="7" id="KW-0812">Transmembrane</keyword>
<keyword evidence="13" id="KW-1015">Disulfide bond</keyword>
<dbReference type="InterPro" id="IPR008855">
    <property type="entry name" value="TRAP-delta"/>
</dbReference>
<proteinExistence type="inferred from homology"/>
<evidence type="ECO:0000256" key="12">
    <source>
        <dbReference type="ARBA" id="ARBA00023136"/>
    </source>
</evidence>
<feature type="signal peptide" evidence="15">
    <location>
        <begin position="1"/>
        <end position="20"/>
    </location>
</feature>
<keyword evidence="9" id="KW-0256">Endoplasmic reticulum</keyword>
<dbReference type="PANTHER" id="PTHR12731:SF1">
    <property type="entry name" value="TRANSLOCON-ASSOCIATED PROTEIN SUBUNIT DELTA"/>
    <property type="match status" value="1"/>
</dbReference>
<evidence type="ECO:0000256" key="13">
    <source>
        <dbReference type="ARBA" id="ARBA00023157"/>
    </source>
</evidence>
<dbReference type="GO" id="GO:0005789">
    <property type="term" value="C:endoplasmic reticulum membrane"/>
    <property type="evidence" value="ECO:0007669"/>
    <property type="project" value="UniProtKB-SubCell"/>
</dbReference>
<keyword evidence="8 15" id="KW-0732">Signal</keyword>
<evidence type="ECO:0000256" key="7">
    <source>
        <dbReference type="ARBA" id="ARBA00022692"/>
    </source>
</evidence>
<evidence type="ECO:0000313" key="17">
    <source>
        <dbReference type="Proteomes" id="UP001549921"/>
    </source>
</evidence>
<accession>A0ABD0S2T8</accession>
<gene>
    <name evidence="16" type="ORF">ABMA28_012869</name>
</gene>
<dbReference type="Proteomes" id="UP001549921">
    <property type="component" value="Unassembled WGS sequence"/>
</dbReference>
<dbReference type="PROSITE" id="PS51257">
    <property type="entry name" value="PROKAR_LIPOPROTEIN"/>
    <property type="match status" value="1"/>
</dbReference>
<evidence type="ECO:0000256" key="6">
    <source>
        <dbReference type="ARBA" id="ARBA00022499"/>
    </source>
</evidence>
<keyword evidence="10" id="KW-0832">Ubl conjugation</keyword>
<evidence type="ECO:0000256" key="9">
    <source>
        <dbReference type="ARBA" id="ARBA00022824"/>
    </source>
</evidence>
<evidence type="ECO:0000256" key="8">
    <source>
        <dbReference type="ARBA" id="ARBA00022729"/>
    </source>
</evidence>
<evidence type="ECO:0000256" key="11">
    <source>
        <dbReference type="ARBA" id="ARBA00022989"/>
    </source>
</evidence>
<dbReference type="Pfam" id="PF05404">
    <property type="entry name" value="TRAP-delta"/>
    <property type="match status" value="1"/>
</dbReference>
<keyword evidence="6" id="KW-1017">Isopeptide bond</keyword>
<dbReference type="AlphaFoldDB" id="A0ABD0S2T8"/>
<evidence type="ECO:0000256" key="14">
    <source>
        <dbReference type="ARBA" id="ARBA00031791"/>
    </source>
</evidence>
<dbReference type="EMBL" id="JBEDNZ010000031">
    <property type="protein sequence ID" value="KAL0808395.1"/>
    <property type="molecule type" value="Genomic_DNA"/>
</dbReference>
<dbReference type="PANTHER" id="PTHR12731">
    <property type="entry name" value="TRANSLOCON-ASSOCIATED PROTEIN, DELTA SUBUNIT"/>
    <property type="match status" value="1"/>
</dbReference>
<evidence type="ECO:0000256" key="3">
    <source>
        <dbReference type="ARBA" id="ARBA00009294"/>
    </source>
</evidence>
<name>A0ABD0S2T8_LOXSC</name>
<evidence type="ECO:0000256" key="1">
    <source>
        <dbReference type="ARBA" id="ARBA00002838"/>
    </source>
</evidence>
<evidence type="ECO:0000256" key="4">
    <source>
        <dbReference type="ARBA" id="ARBA00011819"/>
    </source>
</evidence>
<evidence type="ECO:0000313" key="16">
    <source>
        <dbReference type="EMBL" id="KAL0808395.1"/>
    </source>
</evidence>
<evidence type="ECO:0000256" key="5">
    <source>
        <dbReference type="ARBA" id="ARBA00014387"/>
    </source>
</evidence>
<reference evidence="16 17" key="1">
    <citation type="submission" date="2024-06" db="EMBL/GenBank/DDBJ databases">
        <title>A chromosome-level genome assembly of beet webworm, Loxostege sticticalis.</title>
        <authorList>
            <person name="Zhang Y."/>
        </authorList>
    </citation>
    <scope>NUCLEOTIDE SEQUENCE [LARGE SCALE GENOMIC DNA]</scope>
    <source>
        <strain evidence="16">AQ028</strain>
        <tissue evidence="16">Male pupae</tissue>
    </source>
</reference>
<evidence type="ECO:0000256" key="2">
    <source>
        <dbReference type="ARBA" id="ARBA00004115"/>
    </source>
</evidence>
<keyword evidence="12" id="KW-0472">Membrane</keyword>